<dbReference type="InterPro" id="IPR054058">
    <property type="entry name" value="HTH_67"/>
</dbReference>
<dbReference type="AlphaFoldDB" id="A0A1G9NDU2"/>
<proteinExistence type="predicted"/>
<keyword evidence="2" id="KW-1185">Reference proteome</keyword>
<dbReference type="NCBIfam" id="NF047719">
    <property type="entry name" value="SCO6745_fam_HTH"/>
    <property type="match status" value="1"/>
</dbReference>
<accession>A0A1G9NDU2</accession>
<organism evidence="1 2">
    <name type="scientific">Geodermatophilus siccatus</name>
    <dbReference type="NCBI Taxonomy" id="1137991"/>
    <lineage>
        <taxon>Bacteria</taxon>
        <taxon>Bacillati</taxon>
        <taxon>Actinomycetota</taxon>
        <taxon>Actinomycetes</taxon>
        <taxon>Geodermatophilales</taxon>
        <taxon>Geodermatophilaceae</taxon>
        <taxon>Geodermatophilus</taxon>
    </lineage>
</organism>
<protein>
    <recommendedName>
        <fullName evidence="3">SalK</fullName>
    </recommendedName>
</protein>
<dbReference type="EMBL" id="FNHE01000002">
    <property type="protein sequence ID" value="SDL84085.1"/>
    <property type="molecule type" value="Genomic_DNA"/>
</dbReference>
<name>A0A1G9NDU2_9ACTN</name>
<dbReference type="Pfam" id="PF21863">
    <property type="entry name" value="HTH_67"/>
    <property type="match status" value="1"/>
</dbReference>
<dbReference type="Proteomes" id="UP000198680">
    <property type="component" value="Unassembled WGS sequence"/>
</dbReference>
<evidence type="ECO:0008006" key="3">
    <source>
        <dbReference type="Google" id="ProtNLM"/>
    </source>
</evidence>
<reference evidence="2" key="1">
    <citation type="submission" date="2016-10" db="EMBL/GenBank/DDBJ databases">
        <authorList>
            <person name="Varghese N."/>
            <person name="Submissions S."/>
        </authorList>
    </citation>
    <scope>NUCLEOTIDE SEQUENCE [LARGE SCALE GENOMIC DNA]</scope>
    <source>
        <strain evidence="2">DSM 45419</strain>
    </source>
</reference>
<sequence length="313" mass="33352">MVAPGWTGHHPGVDFAQAQQVFLAPPDSERPPAGVPDTPARRLRDAAEPIATISIWGRQLNERLSALGLDFLTGYVWARAAPMGEPTAPVVVAAFGVFEPGLVTGLYAEARSRASRDAVLAARERGAVESLRALLPDADVTDAAAALRRGTDVAARHLVGRPLFAGLVSLPWPEDPLGQLWHAAVMLREYRGDVHLAAGVAADLTGVQMNLMTEYWVGWAHTEYAGTRGWSAEAMAEADADLVRRGLVADGALTERGRRLRDGIEQQTEAALAPVLDAIGPELPTLTRQLDEWSAAIVTGGAAPPDVYKRISG</sequence>
<evidence type="ECO:0000313" key="2">
    <source>
        <dbReference type="Proteomes" id="UP000198680"/>
    </source>
</evidence>
<dbReference type="STRING" id="1137991.SAMN05660642_00977"/>
<gene>
    <name evidence="1" type="ORF">SAMN05660642_00977</name>
</gene>
<evidence type="ECO:0000313" key="1">
    <source>
        <dbReference type="EMBL" id="SDL84085.1"/>
    </source>
</evidence>